<dbReference type="KEGG" id="fsm:CCS41_02085"/>
<accession>A0A2U8I387</accession>
<dbReference type="Proteomes" id="UP000261875">
    <property type="component" value="Chromosome"/>
</dbReference>
<sequence length="698" mass="76475">MGQIIITDLDEDGYAPEYRIDVGTDYVAQLAPAAEGRMNVTDLIAQPRISMPTGLPGGNSAYADPLSSIPLPSPVVDRTDLTTRLQRVIALMEALHANTLTLDTLDAQQRLDLADFFPDADGAFDERKISAFTTDARHFSRWHNDVKQLLQLPDTHAQLAHLTGEHALARSQEWNRQQISAITAWKGVEAEQGVNVQLAPQALFIEDNSRYAQAAATATGLAWLDAQTQGGQASEHYLKGLNTYATLNELRAQDPLSDNDVKQVQQFRRLFEGLLATPDAHPSIFGRQPLPVTHADMTPGQYLLKIDQQILALSVKENGHFTLYHPNVGAMHITGADVSQNRRVLETTLRHHMAPSTAVTLYKVDLTAARAQFSGLRQLQTLLGEYKPEAQRLAAAPDITLSAVPIAVVVLDKMGARIDGKPFSVDHLQRLSPQQVAEQLRFDAQKLARYLHQADYSTVEAQQAVRFLRQQIPAEGSMENRLIDSGNPAAKASVLAQLDAIRQQVTFRPQPTAGSQATKLVLDIAPTLGDTLKSVPIAGRARLQRFTSRAGGTMQGYGYLRSLSDLTKYNRRLQNQSLPPAQREQLTRERDMALFALSSNMAIDLTQEGLGIWGSRLTQMGLQSGFKLQLARFGGPALGVLSSGFDFYQAFRAFSQLATTTDPTLRQDLIVEGSLSLTGALVSIGVPLLLRLAAPPPR</sequence>
<proteinExistence type="predicted"/>
<protein>
    <submittedName>
        <fullName evidence="1">Uncharacterized protein</fullName>
    </submittedName>
</protein>
<dbReference type="AlphaFoldDB" id="A0A2U8I387"/>
<dbReference type="RefSeq" id="WP_119797121.1">
    <property type="nucleotide sequence ID" value="NZ_CP021659.1"/>
</dbReference>
<organism evidence="1 2">
    <name type="scientific">Candidatus Fukatsuia symbiotica</name>
    <dbReference type="NCBI Taxonomy" id="1878942"/>
    <lineage>
        <taxon>Bacteria</taxon>
        <taxon>Pseudomonadati</taxon>
        <taxon>Pseudomonadota</taxon>
        <taxon>Gammaproteobacteria</taxon>
        <taxon>Enterobacterales</taxon>
        <taxon>Yersiniaceae</taxon>
        <taxon>Candidatus Fukatsuia</taxon>
    </lineage>
</organism>
<dbReference type="OrthoDB" id="8481600at2"/>
<dbReference type="EMBL" id="CP021659">
    <property type="protein sequence ID" value="AWK13568.1"/>
    <property type="molecule type" value="Genomic_DNA"/>
</dbReference>
<name>A0A2U8I387_9GAMM</name>
<reference evidence="1 2" key="1">
    <citation type="submission" date="2017-05" db="EMBL/GenBank/DDBJ databases">
        <title>Genome sequence of Candidatus Fukatsuia symbiotica and Candidatus Hamiltonella defensa from Acyrthosiphon pisum strain 5D.</title>
        <authorList>
            <person name="Patel V.A."/>
            <person name="Chevignon G."/>
            <person name="Russell J.A."/>
            <person name="Oliver K.M."/>
        </authorList>
    </citation>
    <scope>NUCLEOTIDE SEQUENCE [LARGE SCALE GENOMIC DNA]</scope>
    <source>
        <strain evidence="1 2">5D</strain>
    </source>
</reference>
<evidence type="ECO:0000313" key="2">
    <source>
        <dbReference type="Proteomes" id="UP000261875"/>
    </source>
</evidence>
<keyword evidence="2" id="KW-1185">Reference proteome</keyword>
<evidence type="ECO:0000313" key="1">
    <source>
        <dbReference type="EMBL" id="AWK13568.1"/>
    </source>
</evidence>
<gene>
    <name evidence="1" type="ORF">CCS41_02085</name>
</gene>